<dbReference type="Gene3D" id="3.30.379.10">
    <property type="entry name" value="Chitobiase/beta-hexosaminidase domain 2-like"/>
    <property type="match status" value="1"/>
</dbReference>
<dbReference type="Gene3D" id="3.20.20.520">
    <property type="entry name" value="Glycosyl hydrolase family 115"/>
    <property type="match status" value="1"/>
</dbReference>
<feature type="chain" id="PRO_5035444550" description="Gylcosyl hydrolase 115 C-terminal domain-containing protein" evidence="2">
    <location>
        <begin position="27"/>
        <end position="1033"/>
    </location>
</feature>
<evidence type="ECO:0000313" key="4">
    <source>
        <dbReference type="EMBL" id="KAG7570992.1"/>
    </source>
</evidence>
<evidence type="ECO:0000256" key="1">
    <source>
        <dbReference type="ARBA" id="ARBA00022801"/>
    </source>
</evidence>
<dbReference type="OrthoDB" id="4849794at2759"/>
<dbReference type="GO" id="GO:0016787">
    <property type="term" value="F:hydrolase activity"/>
    <property type="evidence" value="ECO:0007669"/>
    <property type="project" value="UniProtKB-KW"/>
</dbReference>
<evidence type="ECO:0000313" key="5">
    <source>
        <dbReference type="Proteomes" id="UP000812966"/>
    </source>
</evidence>
<dbReference type="Proteomes" id="UP000812966">
    <property type="component" value="Unassembled WGS sequence"/>
</dbReference>
<organism evidence="4 5">
    <name type="scientific">Filobasidium floriforme</name>
    <dbReference type="NCBI Taxonomy" id="5210"/>
    <lineage>
        <taxon>Eukaryota</taxon>
        <taxon>Fungi</taxon>
        <taxon>Dikarya</taxon>
        <taxon>Basidiomycota</taxon>
        <taxon>Agaricomycotina</taxon>
        <taxon>Tremellomycetes</taxon>
        <taxon>Filobasidiales</taxon>
        <taxon>Filobasidiaceae</taxon>
        <taxon>Filobasidium</taxon>
    </lineage>
</organism>
<reference evidence="4" key="1">
    <citation type="submission" date="2020-04" db="EMBL/GenBank/DDBJ databases">
        <title>Analysis of mating type loci in Filobasidium floriforme.</title>
        <authorList>
            <person name="Nowrousian M."/>
        </authorList>
    </citation>
    <scope>NUCLEOTIDE SEQUENCE</scope>
    <source>
        <strain evidence="4">CBS 6242</strain>
    </source>
</reference>
<dbReference type="Gene3D" id="2.60.120.1620">
    <property type="match status" value="1"/>
</dbReference>
<dbReference type="InterPro" id="IPR031924">
    <property type="entry name" value="GH115"/>
</dbReference>
<keyword evidence="5" id="KW-1185">Reference proteome</keyword>
<gene>
    <name evidence="4" type="ORF">FFLO_01086</name>
</gene>
<dbReference type="Gene3D" id="1.20.58.2150">
    <property type="match status" value="1"/>
</dbReference>
<feature type="domain" description="Gylcosyl hydrolase 115 C-terminal" evidence="3">
    <location>
        <begin position="857"/>
        <end position="1016"/>
    </location>
</feature>
<dbReference type="InterPro" id="IPR029018">
    <property type="entry name" value="Hex-like_dom2"/>
</dbReference>
<dbReference type="Pfam" id="PF15979">
    <property type="entry name" value="Glyco_hydro_115"/>
    <property type="match status" value="1"/>
</dbReference>
<evidence type="ECO:0000256" key="2">
    <source>
        <dbReference type="SAM" id="SignalP"/>
    </source>
</evidence>
<dbReference type="InterPro" id="IPR042301">
    <property type="entry name" value="GH115_sf"/>
</dbReference>
<comment type="caution">
    <text evidence="4">The sequence shown here is derived from an EMBL/GenBank/DDBJ whole genome shotgun (WGS) entry which is preliminary data.</text>
</comment>
<protein>
    <recommendedName>
        <fullName evidence="3">Gylcosyl hydrolase 115 C-terminal domain-containing protein</fullName>
    </recommendedName>
</protein>
<dbReference type="PANTHER" id="PTHR37842">
    <property type="match status" value="1"/>
</dbReference>
<keyword evidence="2" id="KW-0732">Signal</keyword>
<dbReference type="PANTHER" id="PTHR37842:SF2">
    <property type="entry name" value="GYLCOSYL HYDROLASE 115 C-TERMINAL DOMAIN-CONTAINING PROTEIN"/>
    <property type="match status" value="1"/>
</dbReference>
<dbReference type="Pfam" id="PF17829">
    <property type="entry name" value="GH115_C"/>
    <property type="match status" value="1"/>
</dbReference>
<evidence type="ECO:0000259" key="3">
    <source>
        <dbReference type="Pfam" id="PF17829"/>
    </source>
</evidence>
<name>A0A8K0JS33_9TREE</name>
<dbReference type="AlphaFoldDB" id="A0A8K0JS33"/>
<accession>A0A8K0JS33</accession>
<dbReference type="EMBL" id="JABELV010000014">
    <property type="protein sequence ID" value="KAG7570992.1"/>
    <property type="molecule type" value="Genomic_DNA"/>
</dbReference>
<dbReference type="InterPro" id="IPR041437">
    <property type="entry name" value="GH115_C"/>
</dbReference>
<feature type="signal peptide" evidence="2">
    <location>
        <begin position="1"/>
        <end position="26"/>
    </location>
</feature>
<sequence>MWSSTPARAAYILLQLALCKFQVAEANNDGKATNSDNLCVETDGSGSGFLLASPDSTTTIYTDPASPAAIHHVAASFAHDLQCVVKGANVNVKNVSSIDELGSSDGSNCIFFGALDSGNLISQVVNATNIDVSATRGQWESWTIQQGQLAQAGGQNVTVMAGADRRGAAYAAYTVSEESGVSPWYWWADVPIVTHSSLQLKSCSHGSPVVQYRAFFLNDEQPGLTQWANKHFNSGPNDPLGQSFLPSMYGKLFELILRLKANMLWPAMWADMFAVAGLDGLPNNGTNGIGAAGPNQVLADAMGIVYSTSHQEPMARNTPEWSKYGKGEWNYTVNEEFLDTFWKYGAERAKDYETLFTVGMRGDGDLPLPGASIERLEKIMTDQRSIISEAHGGIAAEKVPQVFALYKEVQGYYDTDGMTVPDDVTLLWSDDNWGNIRRVGLANETSRSGGAAQYYHLDYVGDPRSYKWVSTISFIKMWEQLNTAQNMGTDRMLILNVGDLKPIEVATTLGLSLAYEGTKSLAPTNGSVTGVSAWVQKWARRTFPTLDAAKVAHVVEGYNALNAKIKPELVNASSWSLIQFDEAERVEAEWQTIVDMVNDLQTSVGDDLYPAFYQLVAYPALASANLNQLYLAVGRSVLYASQARTSANLWADKANEYFAKDEALSAGYHQLLDYKWDGMMSQTHIGYQYWQQPMRNQLNPGPASLQHDYWPLQSLGPMRITIPTLKGAWPGDNGFNCALGYNCPGPTLSGLSRYSTRPAWVDVSSGSWIDFEYTATANVSWVKVSSASGSIAGDGSTDARVHVSIDWSQVPSNASDTVHGGIMFASKPNDHPQTVVNVTVVADTRTVDTSSAKAGSFIGGANYVAMHATNATVKNNIDNVTWTELPHYGLTGNALVDLPPTHAFYAAGEGPSLEFDFYSQVPAANLNCTMFFGPFESYHRGNPFQYAVSLDGSEPVVQQPIPVPKNAGSEPSDWTGVVASSIRKSTTMFNGTSTAPGWHMLKVYNMVPGMVLETVVCGEYPLTSLPPPQSYRL</sequence>
<proteinExistence type="predicted"/>
<keyword evidence="1" id="KW-0378">Hydrolase</keyword>